<feature type="transmembrane region" description="Helical" evidence="1">
    <location>
        <begin position="67"/>
        <end position="92"/>
    </location>
</feature>
<comment type="caution">
    <text evidence="2">The sequence shown here is derived from an EMBL/GenBank/DDBJ whole genome shotgun (WGS) entry which is preliminary data.</text>
</comment>
<evidence type="ECO:0000313" key="3">
    <source>
        <dbReference type="Proteomes" id="UP001500393"/>
    </source>
</evidence>
<accession>A0ABN2CVZ2</accession>
<keyword evidence="1" id="KW-0472">Membrane</keyword>
<feature type="transmembrane region" description="Helical" evidence="1">
    <location>
        <begin position="119"/>
        <end position="139"/>
    </location>
</feature>
<dbReference type="InterPro" id="IPR025495">
    <property type="entry name" value="DUF4386"/>
</dbReference>
<keyword evidence="1" id="KW-1133">Transmembrane helix</keyword>
<proteinExistence type="predicted"/>
<gene>
    <name evidence="2" type="ORF">GCM10009789_18660</name>
</gene>
<organism evidence="2 3">
    <name type="scientific">Kribbella sancticallisti</name>
    <dbReference type="NCBI Taxonomy" id="460087"/>
    <lineage>
        <taxon>Bacteria</taxon>
        <taxon>Bacillati</taxon>
        <taxon>Actinomycetota</taxon>
        <taxon>Actinomycetes</taxon>
        <taxon>Propionibacteriales</taxon>
        <taxon>Kribbellaceae</taxon>
        <taxon>Kribbella</taxon>
    </lineage>
</organism>
<name>A0ABN2CVZ2_9ACTN</name>
<keyword evidence="1" id="KW-0812">Transmembrane</keyword>
<reference evidence="2 3" key="1">
    <citation type="journal article" date="2019" name="Int. J. Syst. Evol. Microbiol.">
        <title>The Global Catalogue of Microorganisms (GCM) 10K type strain sequencing project: providing services to taxonomists for standard genome sequencing and annotation.</title>
        <authorList>
            <consortium name="The Broad Institute Genomics Platform"/>
            <consortium name="The Broad Institute Genome Sequencing Center for Infectious Disease"/>
            <person name="Wu L."/>
            <person name="Ma J."/>
        </authorList>
    </citation>
    <scope>NUCLEOTIDE SEQUENCE [LARGE SCALE GENOMIC DNA]</scope>
    <source>
        <strain evidence="2 3">JCM 14969</strain>
    </source>
</reference>
<evidence type="ECO:0000256" key="1">
    <source>
        <dbReference type="SAM" id="Phobius"/>
    </source>
</evidence>
<protein>
    <submittedName>
        <fullName evidence="2">Uncharacterized protein</fullName>
    </submittedName>
</protein>
<dbReference type="RefSeq" id="WP_344211904.1">
    <property type="nucleotide sequence ID" value="NZ_BAAAOS010000017.1"/>
</dbReference>
<evidence type="ECO:0000313" key="2">
    <source>
        <dbReference type="EMBL" id="GAA1565382.1"/>
    </source>
</evidence>
<feature type="transmembrane region" description="Helical" evidence="1">
    <location>
        <begin position="151"/>
        <end position="179"/>
    </location>
</feature>
<dbReference type="EMBL" id="BAAAOS010000017">
    <property type="protein sequence ID" value="GAA1565382.1"/>
    <property type="molecule type" value="Genomic_DNA"/>
</dbReference>
<feature type="transmembrane region" description="Helical" evidence="1">
    <location>
        <begin position="32"/>
        <end position="55"/>
    </location>
</feature>
<sequence>MNKVFLAAPALFIAYGIIRLLDGIDGEHGPGLAWTTGHLLFLIGFLLYAVTLVALRGLLTRARGLSLAAVIAGLVGVAAFVRVTVIDLIVGFRAVDHADKSRVGDEYDRWPGNLGVYDVLYTAGPLLFLAGLLTLAILLTRARLLPVWSPILLVAGFVLISANLDLMPLGGLALLLAMVPLARTSPSNRRSHARAVSDRHPAA</sequence>
<keyword evidence="3" id="KW-1185">Reference proteome</keyword>
<dbReference type="Pfam" id="PF14329">
    <property type="entry name" value="DUF4386"/>
    <property type="match status" value="1"/>
</dbReference>
<dbReference type="Proteomes" id="UP001500393">
    <property type="component" value="Unassembled WGS sequence"/>
</dbReference>